<gene>
    <name evidence="2" type="ORF">HH214_03370</name>
</gene>
<evidence type="ECO:0000313" key="2">
    <source>
        <dbReference type="EMBL" id="QJD94988.1"/>
    </source>
</evidence>
<accession>A0A7L5DXP6</accession>
<dbReference type="EMBL" id="CP051682">
    <property type="protein sequence ID" value="QJD94988.1"/>
    <property type="molecule type" value="Genomic_DNA"/>
</dbReference>
<feature type="signal peptide" evidence="1">
    <location>
        <begin position="1"/>
        <end position="22"/>
    </location>
</feature>
<name>A0A7L5DXP6_9SPHI</name>
<keyword evidence="3" id="KW-1185">Reference proteome</keyword>
<dbReference type="Proteomes" id="UP000503278">
    <property type="component" value="Chromosome"/>
</dbReference>
<keyword evidence="1" id="KW-0732">Signal</keyword>
<feature type="chain" id="PRO_5029685131" evidence="1">
    <location>
        <begin position="23"/>
        <end position="125"/>
    </location>
</feature>
<evidence type="ECO:0000313" key="3">
    <source>
        <dbReference type="Proteomes" id="UP000503278"/>
    </source>
</evidence>
<protein>
    <submittedName>
        <fullName evidence="2">Uncharacterized protein</fullName>
    </submittedName>
</protein>
<dbReference type="AlphaFoldDB" id="A0A7L5DXP6"/>
<sequence length="125" mass="14139">MKTILSYVLLMSLLVCSSITFAQKVKRHCELYYQYHLHFARIGPDGNIHIDAGVSDTTPIFQDSTVVKQLKKAETFKTLSAALDYLSELGWNQESIVPVHGSKEQEVRILLSKSFDQSEIVSLLH</sequence>
<dbReference type="KEGG" id="mrob:HH214_03370"/>
<dbReference type="RefSeq" id="WP_169606005.1">
    <property type="nucleotide sequence ID" value="NZ_CP051682.1"/>
</dbReference>
<evidence type="ECO:0000256" key="1">
    <source>
        <dbReference type="SAM" id="SignalP"/>
    </source>
</evidence>
<proteinExistence type="predicted"/>
<reference evidence="2 3" key="1">
    <citation type="submission" date="2020-04" db="EMBL/GenBank/DDBJ databases">
        <title>Genome sequencing of novel species.</title>
        <authorList>
            <person name="Heo J."/>
            <person name="Kim S.-J."/>
            <person name="Kim J.-S."/>
            <person name="Hong S.-B."/>
            <person name="Kwon S.-W."/>
        </authorList>
    </citation>
    <scope>NUCLEOTIDE SEQUENCE [LARGE SCALE GENOMIC DNA]</scope>
    <source>
        <strain evidence="2 3">F39-2</strain>
    </source>
</reference>
<organism evidence="2 3">
    <name type="scientific">Mucilaginibacter robiniae</name>
    <dbReference type="NCBI Taxonomy" id="2728022"/>
    <lineage>
        <taxon>Bacteria</taxon>
        <taxon>Pseudomonadati</taxon>
        <taxon>Bacteroidota</taxon>
        <taxon>Sphingobacteriia</taxon>
        <taxon>Sphingobacteriales</taxon>
        <taxon>Sphingobacteriaceae</taxon>
        <taxon>Mucilaginibacter</taxon>
    </lineage>
</organism>